<dbReference type="GO" id="GO:0060271">
    <property type="term" value="P:cilium assembly"/>
    <property type="evidence" value="ECO:0007669"/>
    <property type="project" value="InterPro"/>
</dbReference>
<gene>
    <name evidence="2" type="ORF">PUN28_003174</name>
</gene>
<dbReference type="EMBL" id="JADYXP020000003">
    <property type="protein sequence ID" value="KAL0127744.1"/>
    <property type="molecule type" value="Genomic_DNA"/>
</dbReference>
<evidence type="ECO:0000313" key="3">
    <source>
        <dbReference type="Proteomes" id="UP001430953"/>
    </source>
</evidence>
<feature type="coiled-coil region" evidence="1">
    <location>
        <begin position="215"/>
        <end position="320"/>
    </location>
</feature>
<sequence length="346" mass="40921">MHSEMEKLKSKCTRYADEIQIISEDADLLKELNECYTKQTAHQKQKIHEMHSLYEQKVEAMSFDNNRLHEEYLASKTELSNLQGKYDILHKEYERLQNDNTKTMPVDVHNTAIEECKLLFEKLKRQYETEKEKLSSRIKELEESGSQSKTQLDVVLIKKNELKALNKNFQKHLKRLQRKLEHFQKIAYSMQISRDSFKKQLKKTTQYCEELFSEYEKIVAERDKLVALLHETENENASIHLLGDTITQRVGHLKEQLKVVHEGAKQQLALAEKNMKVQQLGVHKMKDEYHREVQHFKHLLKQKEETIERLQKEINATRENLELVWKVTAADKKTKGSQKSAKIQHV</sequence>
<dbReference type="PANTHER" id="PTHR36170">
    <property type="entry name" value="CENTROSOMAL PROTEIN OF 89 KDA"/>
    <property type="match status" value="1"/>
</dbReference>
<name>A0AAW2GKZ9_9HYME</name>
<dbReference type="GO" id="GO:0005814">
    <property type="term" value="C:centriole"/>
    <property type="evidence" value="ECO:0007669"/>
    <property type="project" value="InterPro"/>
</dbReference>
<dbReference type="GO" id="GO:0045202">
    <property type="term" value="C:synapse"/>
    <property type="evidence" value="ECO:0007669"/>
    <property type="project" value="GOC"/>
</dbReference>
<dbReference type="InterPro" id="IPR033545">
    <property type="entry name" value="CEP89"/>
</dbReference>
<proteinExistence type="predicted"/>
<dbReference type="GO" id="GO:0097539">
    <property type="term" value="C:ciliary transition fiber"/>
    <property type="evidence" value="ECO:0007669"/>
    <property type="project" value="TreeGrafter"/>
</dbReference>
<organism evidence="2 3">
    <name type="scientific">Cardiocondyla obscurior</name>
    <dbReference type="NCBI Taxonomy" id="286306"/>
    <lineage>
        <taxon>Eukaryota</taxon>
        <taxon>Metazoa</taxon>
        <taxon>Ecdysozoa</taxon>
        <taxon>Arthropoda</taxon>
        <taxon>Hexapoda</taxon>
        <taxon>Insecta</taxon>
        <taxon>Pterygota</taxon>
        <taxon>Neoptera</taxon>
        <taxon>Endopterygota</taxon>
        <taxon>Hymenoptera</taxon>
        <taxon>Apocrita</taxon>
        <taxon>Aculeata</taxon>
        <taxon>Formicoidea</taxon>
        <taxon>Formicidae</taxon>
        <taxon>Myrmicinae</taxon>
        <taxon>Cardiocondyla</taxon>
    </lineage>
</organism>
<dbReference type="AlphaFoldDB" id="A0AAW2GKZ9"/>
<dbReference type="GO" id="GO:0007268">
    <property type="term" value="P:chemical synaptic transmission"/>
    <property type="evidence" value="ECO:0007669"/>
    <property type="project" value="InterPro"/>
</dbReference>
<dbReference type="GO" id="GO:0007005">
    <property type="term" value="P:mitochondrion organization"/>
    <property type="evidence" value="ECO:0007669"/>
    <property type="project" value="InterPro"/>
</dbReference>
<evidence type="ECO:0000313" key="2">
    <source>
        <dbReference type="EMBL" id="KAL0127744.1"/>
    </source>
</evidence>
<accession>A0AAW2GKZ9</accession>
<dbReference type="Proteomes" id="UP001430953">
    <property type="component" value="Unassembled WGS sequence"/>
</dbReference>
<reference evidence="2 3" key="1">
    <citation type="submission" date="2023-03" db="EMBL/GenBank/DDBJ databases">
        <title>High recombination rates correlate with genetic variation in Cardiocondyla obscurior ants.</title>
        <authorList>
            <person name="Errbii M."/>
        </authorList>
    </citation>
    <scope>NUCLEOTIDE SEQUENCE [LARGE SCALE GENOMIC DNA]</scope>
    <source>
        <strain evidence="2">Alpha-2009</strain>
        <tissue evidence="2">Whole body</tissue>
    </source>
</reference>
<feature type="coiled-coil region" evidence="1">
    <location>
        <begin position="79"/>
        <end position="186"/>
    </location>
</feature>
<dbReference type="PANTHER" id="PTHR36170:SF1">
    <property type="entry name" value="CENTROSOMAL PROTEIN OF 89 KDA"/>
    <property type="match status" value="1"/>
</dbReference>
<protein>
    <submittedName>
        <fullName evidence="2">Uncharacterized protein</fullName>
    </submittedName>
</protein>
<comment type="caution">
    <text evidence="2">The sequence shown here is derived from an EMBL/GenBank/DDBJ whole genome shotgun (WGS) entry which is preliminary data.</text>
</comment>
<keyword evidence="3" id="KW-1185">Reference proteome</keyword>
<keyword evidence="1" id="KW-0175">Coiled coil</keyword>
<evidence type="ECO:0000256" key="1">
    <source>
        <dbReference type="SAM" id="Coils"/>
    </source>
</evidence>